<dbReference type="GeneID" id="20366560"/>
<dbReference type="HOGENOM" id="CLU_1825395_0_0_1"/>
<evidence type="ECO:0000313" key="1">
    <source>
        <dbReference type="EMBL" id="EKJ71841.1"/>
    </source>
</evidence>
<dbReference type="AlphaFoldDB" id="K3UIY9"/>
<name>K3UIY9_FUSPC</name>
<proteinExistence type="predicted"/>
<organism evidence="1 2">
    <name type="scientific">Fusarium pseudograminearum (strain CS3096)</name>
    <name type="common">Wheat and barley crown-rot fungus</name>
    <dbReference type="NCBI Taxonomy" id="1028729"/>
    <lineage>
        <taxon>Eukaryota</taxon>
        <taxon>Fungi</taxon>
        <taxon>Dikarya</taxon>
        <taxon>Ascomycota</taxon>
        <taxon>Pezizomycotina</taxon>
        <taxon>Sordariomycetes</taxon>
        <taxon>Hypocreomycetidae</taxon>
        <taxon>Hypocreales</taxon>
        <taxon>Nectriaceae</taxon>
        <taxon>Fusarium</taxon>
    </lineage>
</organism>
<keyword evidence="2" id="KW-1185">Reference proteome</keyword>
<sequence length="141" mass="16312">MTSVWARLNKCVYSRRLALFFGRVSNIEQHNKDTLNTNDWRDIQHHVLVGVHYAGLRQRVQCHAPLTCKKYERYRLVQMPSRRQSYPLREELATILASEWSPSPQGILQRDHGGLVLVVDSLNHQLERVVGVIQDALVDAQ</sequence>
<reference evidence="1 2" key="1">
    <citation type="journal article" date="2012" name="PLoS Pathog.">
        <title>Comparative pathogenomics reveals horizontally acquired novel virulence genes in fungi infecting cereal hosts.</title>
        <authorList>
            <person name="Gardiner D.M."/>
            <person name="McDonald M.C."/>
            <person name="Covarelli L."/>
            <person name="Solomon P.S."/>
            <person name="Rusu A.G."/>
            <person name="Marshall M."/>
            <person name="Kazan K."/>
            <person name="Chakraborty S."/>
            <person name="McDonald B.A."/>
            <person name="Manners J.M."/>
        </authorList>
    </citation>
    <scope>NUCLEOTIDE SEQUENCE [LARGE SCALE GENOMIC DNA]</scope>
    <source>
        <strain evidence="1 2">CS3096</strain>
    </source>
</reference>
<dbReference type="EMBL" id="AFNW01000280">
    <property type="protein sequence ID" value="EKJ71841.1"/>
    <property type="molecule type" value="Genomic_DNA"/>
</dbReference>
<accession>K3UIY9</accession>
<dbReference type="RefSeq" id="XP_009259335.1">
    <property type="nucleotide sequence ID" value="XM_009261060.1"/>
</dbReference>
<protein>
    <submittedName>
        <fullName evidence="1">Uncharacterized protein</fullName>
    </submittedName>
</protein>
<gene>
    <name evidence="1" type="ORF">FPSE_07942</name>
</gene>
<comment type="caution">
    <text evidence="1">The sequence shown here is derived from an EMBL/GenBank/DDBJ whole genome shotgun (WGS) entry which is preliminary data.</text>
</comment>
<dbReference type="KEGG" id="fpu:FPSE_07942"/>
<dbReference type="Proteomes" id="UP000007978">
    <property type="component" value="Chromosome 4"/>
</dbReference>
<evidence type="ECO:0000313" key="2">
    <source>
        <dbReference type="Proteomes" id="UP000007978"/>
    </source>
</evidence>